<reference evidence="3" key="1">
    <citation type="journal article" date="2019" name="Int. J. Syst. Evol. Microbiol.">
        <title>The Global Catalogue of Microorganisms (GCM) 10K type strain sequencing project: providing services to taxonomists for standard genome sequencing and annotation.</title>
        <authorList>
            <consortium name="The Broad Institute Genomics Platform"/>
            <consortium name="The Broad Institute Genome Sequencing Center for Infectious Disease"/>
            <person name="Wu L."/>
            <person name="Ma J."/>
        </authorList>
    </citation>
    <scope>NUCLEOTIDE SEQUENCE [LARGE SCALE GENOMIC DNA]</scope>
    <source>
        <strain evidence="3">CGMCC 1.16855</strain>
    </source>
</reference>
<evidence type="ECO:0000256" key="1">
    <source>
        <dbReference type="SAM" id="MobiDB-lite"/>
    </source>
</evidence>
<keyword evidence="3" id="KW-1185">Reference proteome</keyword>
<organism evidence="2 3">
    <name type="scientific">Falsiroseomonas tokyonensis</name>
    <dbReference type="NCBI Taxonomy" id="430521"/>
    <lineage>
        <taxon>Bacteria</taxon>
        <taxon>Pseudomonadati</taxon>
        <taxon>Pseudomonadota</taxon>
        <taxon>Alphaproteobacteria</taxon>
        <taxon>Acetobacterales</taxon>
        <taxon>Roseomonadaceae</taxon>
        <taxon>Falsiroseomonas</taxon>
    </lineage>
</organism>
<evidence type="ECO:0000313" key="2">
    <source>
        <dbReference type="EMBL" id="MFC3003769.1"/>
    </source>
</evidence>
<evidence type="ECO:0000313" key="3">
    <source>
        <dbReference type="Proteomes" id="UP001595420"/>
    </source>
</evidence>
<protein>
    <recommendedName>
        <fullName evidence="4">PLD phosphodiesterase domain-containing protein</fullName>
    </recommendedName>
</protein>
<dbReference type="EMBL" id="JBHRSB010000015">
    <property type="protein sequence ID" value="MFC3003769.1"/>
    <property type="molecule type" value="Genomic_DNA"/>
</dbReference>
<comment type="caution">
    <text evidence="2">The sequence shown here is derived from an EMBL/GenBank/DDBJ whole genome shotgun (WGS) entry which is preliminary data.</text>
</comment>
<feature type="compositionally biased region" description="Basic and acidic residues" evidence="1">
    <location>
        <begin position="505"/>
        <end position="528"/>
    </location>
</feature>
<gene>
    <name evidence="2" type="ORF">ACFOD3_28000</name>
</gene>
<dbReference type="Proteomes" id="UP001595420">
    <property type="component" value="Unassembled WGS sequence"/>
</dbReference>
<evidence type="ECO:0008006" key="4">
    <source>
        <dbReference type="Google" id="ProtNLM"/>
    </source>
</evidence>
<feature type="region of interest" description="Disordered" evidence="1">
    <location>
        <begin position="493"/>
        <end position="529"/>
    </location>
</feature>
<dbReference type="CDD" id="cd00138">
    <property type="entry name" value="PLDc_SF"/>
    <property type="match status" value="1"/>
</dbReference>
<feature type="compositionally biased region" description="Basic and acidic residues" evidence="1">
    <location>
        <begin position="564"/>
        <end position="573"/>
    </location>
</feature>
<dbReference type="InterPro" id="IPR059166">
    <property type="entry name" value="PLD-like_cat"/>
</dbReference>
<name>A0ABV7C391_9PROT</name>
<dbReference type="CDD" id="cd09176">
    <property type="entry name" value="PLDc_unchar6"/>
    <property type="match status" value="1"/>
</dbReference>
<feature type="region of interest" description="Disordered" evidence="1">
    <location>
        <begin position="560"/>
        <end position="625"/>
    </location>
</feature>
<sequence>MATHSWTAMLLTKLLDEVKKQKGFHSSITTTFSVDGAFYDSGIERRLNRDSCRNNILLADATMFATSLATLPEAFSRAGRRYAVVPARAQACFHPKLMIRLGERRARLSVSSANATAAGWCRNLELVGSLAWDARDDGLDNAAQGQLIRKAFNYVLPWMRAVPGDAMEHKLALLHRDSPWLAEFRENIEPLTLQDGTQIDLLLERGDGAGVGILEKLRGIIGHRQAHRVVLISPFWDAEAQAIEDIASAFPSAEIVVGLPDRRPNFPAYMNLSHLNLRLARLPAALGAMRDLHAKLVIIQCEEGDHVLYGSANVSRAALGSPGRAGRNAEACVYRRYPRDEALSWLGLELDQPFDRSLLPSVRPEPEPAGDAELLPGTVELDEQQLRWWPLSSGYLTSATVLLPGGSEHAVRVGGNGQGLADIPGTPSWPLIVRFRLADGRRTLPALVHDPKRLWLASPGSYGGATSLVTGFEQGRFDIMDLAELADLLFERPDRASGGGGKGGSGEEHRDHYDSEEEFRRETEDTSRKHAISFQANHGIWSGHPIQALASRIAMGCLTGAPDPRTERERELREEDDLAAGEDEDGEHDAMPRPEDVANPAEQEASSAALSPEEQAKAEARRRRQHDRRRKVLLRALKLFDAWLAERVQNASLPVDDVPAKASFILRLLHEAARLRPDSETSAFAPLLSELPVGRDRLSGTTTLVISILERIWASQKGQAPLAQRLDPEARNARDRTDALAFARYSRWAAVRSLLLLEAGGPALATLPLVLQRPIVAILRSTYLVAPDGPDEHESLQKLEASIGGEPELADATYERLRQFRLQSAATH</sequence>
<feature type="compositionally biased region" description="Acidic residues" evidence="1">
    <location>
        <begin position="574"/>
        <end position="587"/>
    </location>
</feature>
<accession>A0ABV7C391</accession>
<dbReference type="RefSeq" id="WP_216840213.1">
    <property type="nucleotide sequence ID" value="NZ_JAFNJS010000015.1"/>
</dbReference>
<proteinExistence type="predicted"/>